<evidence type="ECO:0000313" key="1">
    <source>
        <dbReference type="EMBL" id="KRT58240.1"/>
    </source>
</evidence>
<accession>A0A0T5Z5W1</accession>
<dbReference type="AlphaFoldDB" id="A0A0T5Z5W1"/>
<gene>
    <name evidence="1" type="ORF">Ga0076813_13081</name>
</gene>
<reference evidence="1 2" key="1">
    <citation type="submission" date="2015-11" db="EMBL/GenBank/DDBJ databases">
        <title>The genome of Candidatus Endoriftia persephone in Ridgeia piscesae and population structure of the North Eastern Pacific vestimentiferan symbionts.</title>
        <authorList>
            <person name="Perez M."/>
            <person name="Juniper K.S."/>
        </authorList>
    </citation>
    <scope>NUCLEOTIDE SEQUENCE [LARGE SCALE GENOMIC DNA]</scope>
    <source>
        <strain evidence="1">Ind10</strain>
    </source>
</reference>
<dbReference type="EMBL" id="LMXI01000386">
    <property type="protein sequence ID" value="KRT58240.1"/>
    <property type="molecule type" value="Genomic_DNA"/>
</dbReference>
<comment type="caution">
    <text evidence="1">The sequence shown here is derived from an EMBL/GenBank/DDBJ whole genome shotgun (WGS) entry which is preliminary data.</text>
</comment>
<name>A0A0T5Z5W1_9GAMM</name>
<protein>
    <submittedName>
        <fullName evidence="1">Uncharacterized protein</fullName>
    </submittedName>
</protein>
<dbReference type="Proteomes" id="UP000051276">
    <property type="component" value="Unassembled WGS sequence"/>
</dbReference>
<evidence type="ECO:0000313" key="2">
    <source>
        <dbReference type="Proteomes" id="UP000051276"/>
    </source>
</evidence>
<proteinExistence type="predicted"/>
<sequence>MEQIEANIEQYLGQLNSTDHEEPSIAEAQTARLKDKVVAALTEEMLRL</sequence>
<organism evidence="1 2">
    <name type="scientific">endosymbiont of Ridgeia piscesae</name>
    <dbReference type="NCBI Taxonomy" id="54398"/>
    <lineage>
        <taxon>Bacteria</taxon>
        <taxon>Pseudomonadati</taxon>
        <taxon>Pseudomonadota</taxon>
        <taxon>Gammaproteobacteria</taxon>
        <taxon>sulfur-oxidizing symbionts</taxon>
    </lineage>
</organism>
<dbReference type="STRING" id="54398.Ga0074115_1161"/>